<protein>
    <submittedName>
        <fullName evidence="4">Class I SAM-dependent methyltransferase</fullName>
    </submittedName>
</protein>
<evidence type="ECO:0000256" key="1">
    <source>
        <dbReference type="ARBA" id="ARBA00022603"/>
    </source>
</evidence>
<dbReference type="SUPFAM" id="SSF53335">
    <property type="entry name" value="S-adenosyl-L-methionine-dependent methyltransferases"/>
    <property type="match status" value="1"/>
</dbReference>
<evidence type="ECO:0000256" key="2">
    <source>
        <dbReference type="ARBA" id="ARBA00022679"/>
    </source>
</evidence>
<sequence>MTDQPGYDALADLYDQTFPDGYSSDEERAAVDRFDTALADSGASGPVVDVGCGTGHQAHELSTKGFDVIGVDPSAEMLAHARRRFPDLALVQDDARLGSLGTWQLSGILARYSLIHVPPEQLADVLAAWAMRLRPGGVVMTAFQAIETDAAHDVEEFDHVVAPAWRWRPDAMSAMLATVGLAERWRMVTPPADGFRRFPECHLMHVRTSRRGAAPAR</sequence>
<reference evidence="4" key="1">
    <citation type="submission" date="2019-09" db="EMBL/GenBank/DDBJ databases">
        <authorList>
            <person name="Li J."/>
        </authorList>
    </citation>
    <scope>NUCLEOTIDE SEQUENCE [LARGE SCALE GENOMIC DNA]</scope>
    <source>
        <strain evidence="4">NRBC 14897</strain>
    </source>
</reference>
<dbReference type="AlphaFoldDB" id="A0A641AKY3"/>
<dbReference type="InterPro" id="IPR041698">
    <property type="entry name" value="Methyltransf_25"/>
</dbReference>
<dbReference type="Proteomes" id="UP001515100">
    <property type="component" value="Unassembled WGS sequence"/>
</dbReference>
<dbReference type="EMBL" id="SDPP02000003">
    <property type="protein sequence ID" value="KAA1376340.1"/>
    <property type="molecule type" value="Genomic_DNA"/>
</dbReference>
<proteinExistence type="predicted"/>
<dbReference type="RefSeq" id="WP_129184277.1">
    <property type="nucleotide sequence ID" value="NZ_JAGIOG010000001.1"/>
</dbReference>
<organism evidence="4 5">
    <name type="scientific">Aeromicrobium fastidiosum</name>
    <dbReference type="NCBI Taxonomy" id="52699"/>
    <lineage>
        <taxon>Bacteria</taxon>
        <taxon>Bacillati</taxon>
        <taxon>Actinomycetota</taxon>
        <taxon>Actinomycetes</taxon>
        <taxon>Propionibacteriales</taxon>
        <taxon>Nocardioidaceae</taxon>
        <taxon>Aeromicrobium</taxon>
    </lineage>
</organism>
<dbReference type="CDD" id="cd02440">
    <property type="entry name" value="AdoMet_MTases"/>
    <property type="match status" value="1"/>
</dbReference>
<gene>
    <name evidence="4" type="ORF">ESP62_012970</name>
</gene>
<accession>A0A641AKY3</accession>
<name>A0A641AKY3_9ACTN</name>
<dbReference type="InterPro" id="IPR029063">
    <property type="entry name" value="SAM-dependent_MTases_sf"/>
</dbReference>
<keyword evidence="5" id="KW-1185">Reference proteome</keyword>
<dbReference type="OrthoDB" id="9805171at2"/>
<dbReference type="GO" id="GO:0032259">
    <property type="term" value="P:methylation"/>
    <property type="evidence" value="ECO:0007669"/>
    <property type="project" value="UniProtKB-KW"/>
</dbReference>
<evidence type="ECO:0000259" key="3">
    <source>
        <dbReference type="Pfam" id="PF13649"/>
    </source>
</evidence>
<dbReference type="PANTHER" id="PTHR43861">
    <property type="entry name" value="TRANS-ACONITATE 2-METHYLTRANSFERASE-RELATED"/>
    <property type="match status" value="1"/>
</dbReference>
<keyword evidence="1 4" id="KW-0489">Methyltransferase</keyword>
<keyword evidence="2" id="KW-0808">Transferase</keyword>
<dbReference type="Pfam" id="PF13649">
    <property type="entry name" value="Methyltransf_25"/>
    <property type="match status" value="1"/>
</dbReference>
<dbReference type="Gene3D" id="3.40.50.150">
    <property type="entry name" value="Vaccinia Virus protein VP39"/>
    <property type="match status" value="1"/>
</dbReference>
<dbReference type="GO" id="GO:0008168">
    <property type="term" value="F:methyltransferase activity"/>
    <property type="evidence" value="ECO:0007669"/>
    <property type="project" value="UniProtKB-KW"/>
</dbReference>
<comment type="caution">
    <text evidence="4">The sequence shown here is derived from an EMBL/GenBank/DDBJ whole genome shotgun (WGS) entry which is preliminary data.</text>
</comment>
<dbReference type="PANTHER" id="PTHR43861:SF1">
    <property type="entry name" value="TRANS-ACONITATE 2-METHYLTRANSFERASE"/>
    <property type="match status" value="1"/>
</dbReference>
<evidence type="ECO:0000313" key="4">
    <source>
        <dbReference type="EMBL" id="KAA1376340.1"/>
    </source>
</evidence>
<feature type="domain" description="Methyltransferase" evidence="3">
    <location>
        <begin position="47"/>
        <end position="137"/>
    </location>
</feature>
<evidence type="ECO:0000313" key="5">
    <source>
        <dbReference type="Proteomes" id="UP001515100"/>
    </source>
</evidence>